<comment type="subcellular location">
    <subcellularLocation>
        <location evidence="1">Membrane</location>
        <topology evidence="1">Multi-pass membrane protein</topology>
    </subcellularLocation>
</comment>
<evidence type="ECO:0000256" key="5">
    <source>
        <dbReference type="ARBA" id="ARBA00022741"/>
    </source>
</evidence>
<evidence type="ECO:0000256" key="2">
    <source>
        <dbReference type="ARBA" id="ARBA00005814"/>
    </source>
</evidence>
<keyword evidence="4 9" id="KW-0812">Transmembrane</keyword>
<dbReference type="EMBL" id="CAXIEN010000046">
    <property type="protein sequence ID" value="CAL1270163.1"/>
    <property type="molecule type" value="Genomic_DNA"/>
</dbReference>
<dbReference type="InterPro" id="IPR017871">
    <property type="entry name" value="ABC_transporter-like_CS"/>
</dbReference>
<keyword evidence="6" id="KW-0067">ATP-binding</keyword>
<feature type="transmembrane region" description="Helical" evidence="9">
    <location>
        <begin position="532"/>
        <end position="559"/>
    </location>
</feature>
<dbReference type="Proteomes" id="UP001497382">
    <property type="component" value="Unassembled WGS sequence"/>
</dbReference>
<name>A0AAV1ZF65_9ARAC</name>
<feature type="transmembrane region" description="Helical" evidence="9">
    <location>
        <begin position="490"/>
        <end position="511"/>
    </location>
</feature>
<dbReference type="InterPro" id="IPR013525">
    <property type="entry name" value="ABC2_TM"/>
</dbReference>
<keyword evidence="8 9" id="KW-0472">Membrane</keyword>
<gene>
    <name evidence="11" type="ORF">LARSCL_LOCUS5139</name>
</gene>
<dbReference type="PANTHER" id="PTHR48041">
    <property type="entry name" value="ABC TRANSPORTER G FAMILY MEMBER 28"/>
    <property type="match status" value="1"/>
</dbReference>
<dbReference type="GO" id="GO:0005886">
    <property type="term" value="C:plasma membrane"/>
    <property type="evidence" value="ECO:0007669"/>
    <property type="project" value="TreeGrafter"/>
</dbReference>
<dbReference type="GO" id="GO:0140359">
    <property type="term" value="F:ABC-type transporter activity"/>
    <property type="evidence" value="ECO:0007669"/>
    <property type="project" value="InterPro"/>
</dbReference>
<dbReference type="InterPro" id="IPR003439">
    <property type="entry name" value="ABC_transporter-like_ATP-bd"/>
</dbReference>
<evidence type="ECO:0000256" key="9">
    <source>
        <dbReference type="SAM" id="Phobius"/>
    </source>
</evidence>
<evidence type="ECO:0000256" key="7">
    <source>
        <dbReference type="ARBA" id="ARBA00022989"/>
    </source>
</evidence>
<feature type="transmembrane region" description="Helical" evidence="9">
    <location>
        <begin position="605"/>
        <end position="624"/>
    </location>
</feature>
<evidence type="ECO:0000256" key="3">
    <source>
        <dbReference type="ARBA" id="ARBA00022448"/>
    </source>
</evidence>
<evidence type="ECO:0000256" key="4">
    <source>
        <dbReference type="ARBA" id="ARBA00022692"/>
    </source>
</evidence>
<reference evidence="11 12" key="1">
    <citation type="submission" date="2024-04" db="EMBL/GenBank/DDBJ databases">
        <authorList>
            <person name="Rising A."/>
            <person name="Reimegard J."/>
            <person name="Sonavane S."/>
            <person name="Akerstrom W."/>
            <person name="Nylinder S."/>
            <person name="Hedman E."/>
            <person name="Kallberg Y."/>
        </authorList>
    </citation>
    <scope>NUCLEOTIDE SEQUENCE [LARGE SCALE GENOMIC DNA]</scope>
</reference>
<keyword evidence="3" id="KW-0813">Transport</keyword>
<feature type="transmembrane region" description="Helical" evidence="9">
    <location>
        <begin position="571"/>
        <end position="593"/>
    </location>
</feature>
<evidence type="ECO:0000259" key="10">
    <source>
        <dbReference type="PROSITE" id="PS50893"/>
    </source>
</evidence>
<dbReference type="GO" id="GO:0016887">
    <property type="term" value="F:ATP hydrolysis activity"/>
    <property type="evidence" value="ECO:0007669"/>
    <property type="project" value="InterPro"/>
</dbReference>
<feature type="transmembrane region" description="Helical" evidence="9">
    <location>
        <begin position="687"/>
        <end position="709"/>
    </location>
</feature>
<evidence type="ECO:0000256" key="8">
    <source>
        <dbReference type="ARBA" id="ARBA00023136"/>
    </source>
</evidence>
<protein>
    <recommendedName>
        <fullName evidence="10">ABC transporter domain-containing protein</fullName>
    </recommendedName>
</protein>
<dbReference type="Gene3D" id="3.40.50.300">
    <property type="entry name" value="P-loop containing nucleotide triphosphate hydrolases"/>
    <property type="match status" value="1"/>
</dbReference>
<keyword evidence="5" id="KW-0547">Nucleotide-binding</keyword>
<dbReference type="InterPro" id="IPR050352">
    <property type="entry name" value="ABCG_transporters"/>
</dbReference>
<dbReference type="Pfam" id="PF00005">
    <property type="entry name" value="ABC_tran"/>
    <property type="match status" value="1"/>
</dbReference>
<evidence type="ECO:0000313" key="11">
    <source>
        <dbReference type="EMBL" id="CAL1270163.1"/>
    </source>
</evidence>
<feature type="domain" description="ABC transporter" evidence="10">
    <location>
        <begin position="63"/>
        <end position="302"/>
    </location>
</feature>
<evidence type="ECO:0000256" key="1">
    <source>
        <dbReference type="ARBA" id="ARBA00004141"/>
    </source>
</evidence>
<dbReference type="SUPFAM" id="SSF52540">
    <property type="entry name" value="P-loop containing nucleoside triphosphate hydrolases"/>
    <property type="match status" value="1"/>
</dbReference>
<accession>A0AAV1ZF65</accession>
<keyword evidence="7 9" id="KW-1133">Transmembrane helix</keyword>
<evidence type="ECO:0000313" key="12">
    <source>
        <dbReference type="Proteomes" id="UP001497382"/>
    </source>
</evidence>
<sequence length="719" mass="81239">MLPLSYGLEVIHFLEHHKTHGHHHRHYHYHQHQNPHKAHENIRVDGTFLDDLVPENQHIPLKLVFSGIYMSCNGKAILKDVCGKAEPGELLAIMGPSGSGKTSLLNALSGRAPIDKGAITLNGKMLNKDLKRHIALAQQQDLFMSNLTLGYTLKFYSKMRLPSTMTDEQKMDFKNRIASLFKLDDPLLLETNMGDVLQRGLSGGEIKRANIACEMFSLPSVLLVDEPTTGLDSHNALNVIQVLKDYAVNNHTTVVVTVHQPSSLMFQMFDKLLVMAEAKVAYFGSRTDVIDKFAELDMRIQPHYNPADFIVDQLYDSKKLEKLTVAAQEARCTANCSNVPTDYTEKDAVKSSYENQYPSIRCPFCEVQGMHAREKELADKPTAVTLQTIMNVSRNGTHNVVKSNSESDQDSGRSSLFSDSYHSSLAENIDKWAIPFWTQMRLLTERNFTEVISRCMTKVNWIHAILLSLVVGGLWCQIPRREENLSSIKGWMFFSSAIWLLTAVFETMTLFPSERAVINRERASGMYRLSAYYCAKMIGELPFVIIFPSVFHFISYSLFGPQNITTFVGHWGILLLSILVSQSVGLFIGAICYDARKGPVICSLYSLPTILFGGYFVSSIPYWLSWLRYTSTVNYAFNAMQIVEFVYGNPIICAAEKSIYDACRVGNATFIPPSNIIKTGEDPVFCLWIDILMLIFHLILFRVLSYLALKFYRSPTRTI</sequence>
<dbReference type="AlphaFoldDB" id="A0AAV1ZF65"/>
<dbReference type="Pfam" id="PF01061">
    <property type="entry name" value="ABC2_membrane"/>
    <property type="match status" value="1"/>
</dbReference>
<dbReference type="InterPro" id="IPR003593">
    <property type="entry name" value="AAA+_ATPase"/>
</dbReference>
<dbReference type="GO" id="GO:0005524">
    <property type="term" value="F:ATP binding"/>
    <property type="evidence" value="ECO:0007669"/>
    <property type="project" value="UniProtKB-KW"/>
</dbReference>
<dbReference type="PANTHER" id="PTHR48041:SF63">
    <property type="entry name" value="EARLY GENE AT 23, ISOFORM C"/>
    <property type="match status" value="1"/>
</dbReference>
<comment type="similarity">
    <text evidence="2">Belongs to the ABC transporter superfamily. ABCG family. Eye pigment precursor importer (TC 3.A.1.204) subfamily.</text>
</comment>
<comment type="caution">
    <text evidence="11">The sequence shown here is derived from an EMBL/GenBank/DDBJ whole genome shotgun (WGS) entry which is preliminary data.</text>
</comment>
<evidence type="ECO:0000256" key="6">
    <source>
        <dbReference type="ARBA" id="ARBA00022840"/>
    </source>
</evidence>
<keyword evidence="12" id="KW-1185">Reference proteome</keyword>
<dbReference type="PROSITE" id="PS00211">
    <property type="entry name" value="ABC_TRANSPORTER_1"/>
    <property type="match status" value="1"/>
</dbReference>
<dbReference type="PROSITE" id="PS50893">
    <property type="entry name" value="ABC_TRANSPORTER_2"/>
    <property type="match status" value="1"/>
</dbReference>
<dbReference type="InterPro" id="IPR027417">
    <property type="entry name" value="P-loop_NTPase"/>
</dbReference>
<organism evidence="11 12">
    <name type="scientific">Larinioides sclopetarius</name>
    <dbReference type="NCBI Taxonomy" id="280406"/>
    <lineage>
        <taxon>Eukaryota</taxon>
        <taxon>Metazoa</taxon>
        <taxon>Ecdysozoa</taxon>
        <taxon>Arthropoda</taxon>
        <taxon>Chelicerata</taxon>
        <taxon>Arachnida</taxon>
        <taxon>Araneae</taxon>
        <taxon>Araneomorphae</taxon>
        <taxon>Entelegynae</taxon>
        <taxon>Araneoidea</taxon>
        <taxon>Araneidae</taxon>
        <taxon>Larinioides</taxon>
    </lineage>
</organism>
<dbReference type="SMART" id="SM00382">
    <property type="entry name" value="AAA"/>
    <property type="match status" value="1"/>
</dbReference>
<proteinExistence type="inferred from homology"/>